<dbReference type="Proteomes" id="UP000240608">
    <property type="component" value="Unassembled WGS sequence"/>
</dbReference>
<feature type="non-terminal residue" evidence="2">
    <location>
        <position position="92"/>
    </location>
</feature>
<gene>
    <name evidence="2" type="ORF">C9994_17075</name>
</gene>
<comment type="caution">
    <text evidence="2">The sequence shown here is derived from an EMBL/GenBank/DDBJ whole genome shotgun (WGS) entry which is preliminary data.</text>
</comment>
<feature type="signal peptide" evidence="1">
    <location>
        <begin position="1"/>
        <end position="24"/>
    </location>
</feature>
<feature type="chain" id="PRO_5015613320" evidence="1">
    <location>
        <begin position="25"/>
        <end position="92"/>
    </location>
</feature>
<proteinExistence type="predicted"/>
<evidence type="ECO:0000256" key="1">
    <source>
        <dbReference type="SAM" id="SignalP"/>
    </source>
</evidence>
<protein>
    <submittedName>
        <fullName evidence="2">Uncharacterized protein</fullName>
    </submittedName>
</protein>
<evidence type="ECO:0000313" key="3">
    <source>
        <dbReference type="Proteomes" id="UP000240608"/>
    </source>
</evidence>
<dbReference type="AlphaFoldDB" id="A0A2T4DA56"/>
<name>A0A2T4DA56_9BACT</name>
<dbReference type="PROSITE" id="PS51257">
    <property type="entry name" value="PROKAR_LIPOPROTEIN"/>
    <property type="match status" value="1"/>
</dbReference>
<reference evidence="2 3" key="1">
    <citation type="submission" date="2018-03" db="EMBL/GenBank/DDBJ databases">
        <title>Cross-interface Injection: A General Nanoliter Liquid Handling Method Applied to Single Cells Genome Amplification Automated Nanoliter Liquid Handling Applied to Single Cell Multiple Displacement Amplification.</title>
        <authorList>
            <person name="Yun J."/>
            <person name="Xu P."/>
            <person name="Xu J."/>
            <person name="Dai X."/>
            <person name="Wang Y."/>
            <person name="Zheng X."/>
            <person name="Cao C."/>
            <person name="Yi Q."/>
            <person name="Zhu Y."/>
            <person name="Wang L."/>
            <person name="Dong Z."/>
            <person name="Huang Y."/>
            <person name="Huang L."/>
            <person name="Du W."/>
        </authorList>
    </citation>
    <scope>NUCLEOTIDE SEQUENCE [LARGE SCALE GENOMIC DNA]</scope>
    <source>
        <strain evidence="2 3">Z-D1-2</strain>
    </source>
</reference>
<organism evidence="2 3">
    <name type="scientific">Marivirga lumbricoides</name>
    <dbReference type="NCBI Taxonomy" id="1046115"/>
    <lineage>
        <taxon>Bacteria</taxon>
        <taxon>Pseudomonadati</taxon>
        <taxon>Bacteroidota</taxon>
        <taxon>Cytophagia</taxon>
        <taxon>Cytophagales</taxon>
        <taxon>Marivirgaceae</taxon>
        <taxon>Marivirga</taxon>
    </lineage>
</organism>
<sequence length="92" mass="9888">MNLKNATGALMVFCLLAGVISSCTTEEITEVTQVINNDTTIVVTNNNDTTIIINNVGDTMIFTNKSNLEPLVALSPQFNFVKAFSLISSSDT</sequence>
<accession>A0A2T4DA56</accession>
<keyword evidence="1" id="KW-0732">Signal</keyword>
<dbReference type="EMBL" id="PYVU01000615">
    <property type="protein sequence ID" value="PTB90627.1"/>
    <property type="molecule type" value="Genomic_DNA"/>
</dbReference>
<evidence type="ECO:0000313" key="2">
    <source>
        <dbReference type="EMBL" id="PTB90627.1"/>
    </source>
</evidence>